<evidence type="ECO:0000256" key="3">
    <source>
        <dbReference type="ARBA" id="ARBA00011738"/>
    </source>
</evidence>
<sequence length="296" mass="33233">MEQTVAPVEMKKRKDIAFYNYEYTTLDQVKISPLDRGYYFGDGVYEVTKVHNGKCFALSYHLDRLYRSLRLMKIPATIAPDELTELHDVLVEESGVQNGSVYLQITRGTAPRVHDFPEGITPNILMYVNEDNPHKAELAKNGAHVITIDDIRWQHCDVKSLNLIPNVLGAEKARQKKCAEAFQFRGDELMEGTSSNVFMVRDGILWTRPADDLILKGITRQLIITKVAPSCGITVIERKIDREYLAKAEEVFYTSTTAGIIPVLKIDKETVGDGTIGPVTKALQERYAGLMAEGLP</sequence>
<evidence type="ECO:0000256" key="11">
    <source>
        <dbReference type="RuleBase" id="RU004516"/>
    </source>
</evidence>
<dbReference type="InterPro" id="IPR050571">
    <property type="entry name" value="Class-IV_PLP-Dep_Aminotrnsfr"/>
</dbReference>
<comment type="similarity">
    <text evidence="2 10">Belongs to the class-IV pyridoxal-phosphate-dependent aminotransferase family.</text>
</comment>
<dbReference type="PANTHER" id="PTHR42743">
    <property type="entry name" value="AMINO-ACID AMINOTRANSFERASE"/>
    <property type="match status" value="1"/>
</dbReference>
<evidence type="ECO:0000256" key="6">
    <source>
        <dbReference type="ARBA" id="ARBA00022576"/>
    </source>
</evidence>
<evidence type="ECO:0000256" key="1">
    <source>
        <dbReference type="ARBA" id="ARBA00001933"/>
    </source>
</evidence>
<dbReference type="Gene3D" id="3.30.470.10">
    <property type="match status" value="1"/>
</dbReference>
<dbReference type="GO" id="GO:0047810">
    <property type="term" value="F:D-alanine-2-oxoglutarate aminotransferase activity"/>
    <property type="evidence" value="ECO:0007669"/>
    <property type="project" value="UniProtKB-EC"/>
</dbReference>
<dbReference type="NCBIfam" id="TIGR01121">
    <property type="entry name" value="D_amino_aminoT"/>
    <property type="match status" value="1"/>
</dbReference>
<name>A0A841R3F0_9FIRM</name>
<evidence type="ECO:0000256" key="4">
    <source>
        <dbReference type="ARBA" id="ARBA00012874"/>
    </source>
</evidence>
<evidence type="ECO:0000256" key="2">
    <source>
        <dbReference type="ARBA" id="ARBA00009320"/>
    </source>
</evidence>
<dbReference type="InterPro" id="IPR036038">
    <property type="entry name" value="Aminotransferase-like"/>
</dbReference>
<keyword evidence="8 11" id="KW-0663">Pyridoxal phosphate</keyword>
<dbReference type="PROSITE" id="PS00770">
    <property type="entry name" value="AA_TRANSFER_CLASS_4"/>
    <property type="match status" value="1"/>
</dbReference>
<dbReference type="AlphaFoldDB" id="A0A841R3F0"/>
<evidence type="ECO:0000256" key="5">
    <source>
        <dbReference type="ARBA" id="ARBA00021779"/>
    </source>
</evidence>
<comment type="subunit">
    <text evidence="3">Homodimer.</text>
</comment>
<reference evidence="13 14" key="1">
    <citation type="submission" date="2020-08" db="EMBL/GenBank/DDBJ databases">
        <title>Genomic Encyclopedia of Type Strains, Phase IV (KMG-IV): sequencing the most valuable type-strain genomes for metagenomic binning, comparative biology and taxonomic classification.</title>
        <authorList>
            <person name="Goeker M."/>
        </authorList>
    </citation>
    <scope>NUCLEOTIDE SEQUENCE [LARGE SCALE GENOMIC DNA]</scope>
    <source>
        <strain evidence="13 14">DSM 21255</strain>
    </source>
</reference>
<dbReference type="GO" id="GO:0008652">
    <property type="term" value="P:amino acid biosynthetic process"/>
    <property type="evidence" value="ECO:0007669"/>
    <property type="project" value="UniProtKB-ARBA"/>
</dbReference>
<dbReference type="GO" id="GO:0005829">
    <property type="term" value="C:cytosol"/>
    <property type="evidence" value="ECO:0007669"/>
    <property type="project" value="TreeGrafter"/>
</dbReference>
<dbReference type="InterPro" id="IPR018300">
    <property type="entry name" value="Aminotrans_IV_CS"/>
</dbReference>
<dbReference type="InterPro" id="IPR043132">
    <property type="entry name" value="BCAT-like_C"/>
</dbReference>
<dbReference type="SUPFAM" id="SSF56752">
    <property type="entry name" value="D-aminoacid aminotransferase-like PLP-dependent enzymes"/>
    <property type="match status" value="1"/>
</dbReference>
<dbReference type="Gene3D" id="3.20.10.10">
    <property type="entry name" value="D-amino Acid Aminotransferase, subunit A, domain 2"/>
    <property type="match status" value="1"/>
</dbReference>
<evidence type="ECO:0000313" key="14">
    <source>
        <dbReference type="Proteomes" id="UP000591941"/>
    </source>
</evidence>
<evidence type="ECO:0000256" key="12">
    <source>
        <dbReference type="RuleBase" id="RU004520"/>
    </source>
</evidence>
<dbReference type="EC" id="2.6.1.21" evidence="4 12"/>
<dbReference type="PANTHER" id="PTHR42743:SF10">
    <property type="entry name" value="D-ALANINE AMINOTRANSFERASE"/>
    <property type="match status" value="1"/>
</dbReference>
<dbReference type="GO" id="GO:0046394">
    <property type="term" value="P:carboxylic acid biosynthetic process"/>
    <property type="evidence" value="ECO:0007669"/>
    <property type="project" value="UniProtKB-ARBA"/>
</dbReference>
<dbReference type="InterPro" id="IPR001544">
    <property type="entry name" value="Aminotrans_IV"/>
</dbReference>
<comment type="cofactor">
    <cofactor evidence="1 11">
        <name>pyridoxal 5'-phosphate</name>
        <dbReference type="ChEBI" id="CHEBI:597326"/>
    </cofactor>
</comment>
<dbReference type="RefSeq" id="WP_235020658.1">
    <property type="nucleotide sequence ID" value="NZ_CABWNB010000006.1"/>
</dbReference>
<comment type="catalytic activity">
    <reaction evidence="9 12">
        <text>D-alanine + 2-oxoglutarate = D-glutamate + pyruvate</text>
        <dbReference type="Rhea" id="RHEA:15869"/>
        <dbReference type="ChEBI" id="CHEBI:15361"/>
        <dbReference type="ChEBI" id="CHEBI:16810"/>
        <dbReference type="ChEBI" id="CHEBI:29986"/>
        <dbReference type="ChEBI" id="CHEBI:57416"/>
        <dbReference type="EC" id="2.6.1.21"/>
    </reaction>
</comment>
<dbReference type="EMBL" id="JACHHI010000008">
    <property type="protein sequence ID" value="MBB6478346.1"/>
    <property type="molecule type" value="Genomic_DNA"/>
</dbReference>
<dbReference type="FunFam" id="3.20.10.10:FF:000002">
    <property type="entry name" value="D-alanine aminotransferase"/>
    <property type="match status" value="1"/>
</dbReference>
<proteinExistence type="inferred from homology"/>
<dbReference type="GO" id="GO:0046416">
    <property type="term" value="P:D-amino acid metabolic process"/>
    <property type="evidence" value="ECO:0007669"/>
    <property type="project" value="InterPro"/>
</dbReference>
<evidence type="ECO:0000313" key="13">
    <source>
        <dbReference type="EMBL" id="MBB6478346.1"/>
    </source>
</evidence>
<organism evidence="13 14">
    <name type="scientific">Negativicoccus succinicivorans</name>
    <dbReference type="NCBI Taxonomy" id="620903"/>
    <lineage>
        <taxon>Bacteria</taxon>
        <taxon>Bacillati</taxon>
        <taxon>Bacillota</taxon>
        <taxon>Negativicutes</taxon>
        <taxon>Veillonellales</taxon>
        <taxon>Veillonellaceae</taxon>
        <taxon>Negativicoccus</taxon>
    </lineage>
</organism>
<accession>A0A841R3F0</accession>
<dbReference type="InterPro" id="IPR005784">
    <property type="entry name" value="D_amino_transT"/>
</dbReference>
<protein>
    <recommendedName>
        <fullName evidence="5 12">D-alanine aminotransferase</fullName>
        <ecNumber evidence="4 12">2.6.1.21</ecNumber>
    </recommendedName>
</protein>
<comment type="function">
    <text evidence="12">Acts on the D-isomers of alanine, leucine, aspartate, glutamate, aminobutyrate, norvaline and asparagine. The enzyme transfers an amino group from a substrate D-amino acid to the pyridoxal phosphate cofactor to form pyridoxamine and an alpha-keto acid in the first half-reaction.</text>
</comment>
<dbReference type="GO" id="GO:0030170">
    <property type="term" value="F:pyridoxal phosphate binding"/>
    <property type="evidence" value="ECO:0007669"/>
    <property type="project" value="InterPro"/>
</dbReference>
<dbReference type="Pfam" id="PF01063">
    <property type="entry name" value="Aminotran_4"/>
    <property type="match status" value="1"/>
</dbReference>
<evidence type="ECO:0000256" key="9">
    <source>
        <dbReference type="ARBA" id="ARBA00047911"/>
    </source>
</evidence>
<dbReference type="Proteomes" id="UP000591941">
    <property type="component" value="Unassembled WGS sequence"/>
</dbReference>
<dbReference type="InterPro" id="IPR043131">
    <property type="entry name" value="BCAT-like_N"/>
</dbReference>
<keyword evidence="6 13" id="KW-0032">Aminotransferase</keyword>
<dbReference type="GeneID" id="93486670"/>
<evidence type="ECO:0000256" key="10">
    <source>
        <dbReference type="RuleBase" id="RU004106"/>
    </source>
</evidence>
<evidence type="ECO:0000256" key="7">
    <source>
        <dbReference type="ARBA" id="ARBA00022679"/>
    </source>
</evidence>
<comment type="caution">
    <text evidence="13">The sequence shown here is derived from an EMBL/GenBank/DDBJ whole genome shotgun (WGS) entry which is preliminary data.</text>
</comment>
<keyword evidence="7 13" id="KW-0808">Transferase</keyword>
<evidence type="ECO:0000256" key="8">
    <source>
        <dbReference type="ARBA" id="ARBA00022898"/>
    </source>
</evidence>
<keyword evidence="14" id="KW-1185">Reference proteome</keyword>
<gene>
    <name evidence="13" type="ORF">HNR45_001417</name>
</gene>